<dbReference type="OrthoDB" id="9938362at2759"/>
<feature type="region of interest" description="Disordered" evidence="2">
    <location>
        <begin position="326"/>
        <end position="353"/>
    </location>
</feature>
<keyword evidence="1" id="KW-0727">SH2 domain</keyword>
<protein>
    <submittedName>
        <fullName evidence="5">Breast cancer anti-estrogen resistance protein 3</fullName>
    </submittedName>
</protein>
<dbReference type="Proteomes" id="UP001152320">
    <property type="component" value="Chromosome 14"/>
</dbReference>
<dbReference type="Pfam" id="PF00017">
    <property type="entry name" value="SH2"/>
    <property type="match status" value="1"/>
</dbReference>
<evidence type="ECO:0000313" key="5">
    <source>
        <dbReference type="EMBL" id="KAJ8029833.1"/>
    </source>
</evidence>
<dbReference type="SUPFAM" id="SSF55550">
    <property type="entry name" value="SH2 domain"/>
    <property type="match status" value="1"/>
</dbReference>
<dbReference type="InterPro" id="IPR051853">
    <property type="entry name" value="SH2-Ras-GEF_adapter"/>
</dbReference>
<feature type="compositionally biased region" description="Basic and acidic residues" evidence="2">
    <location>
        <begin position="454"/>
        <end position="472"/>
    </location>
</feature>
<keyword evidence="6" id="KW-1185">Reference proteome</keyword>
<dbReference type="InterPro" id="IPR011029">
    <property type="entry name" value="DEATH-like_dom_sf"/>
</dbReference>
<evidence type="ECO:0000313" key="6">
    <source>
        <dbReference type="Proteomes" id="UP001152320"/>
    </source>
</evidence>
<evidence type="ECO:0000256" key="1">
    <source>
        <dbReference type="PROSITE-ProRule" id="PRU00191"/>
    </source>
</evidence>
<dbReference type="InterPro" id="IPR036028">
    <property type="entry name" value="SH3-like_dom_sf"/>
</dbReference>
<dbReference type="CDD" id="cd00174">
    <property type="entry name" value="SH3"/>
    <property type="match status" value="1"/>
</dbReference>
<evidence type="ECO:0000256" key="2">
    <source>
        <dbReference type="SAM" id="MobiDB-lite"/>
    </source>
</evidence>
<evidence type="ECO:0000259" key="4">
    <source>
        <dbReference type="PROSITE" id="PS50017"/>
    </source>
</evidence>
<dbReference type="InterPro" id="IPR000488">
    <property type="entry name" value="Death_dom"/>
</dbReference>
<dbReference type="Gene3D" id="1.10.533.10">
    <property type="entry name" value="Death Domain, Fas"/>
    <property type="match status" value="1"/>
</dbReference>
<proteinExistence type="predicted"/>
<feature type="region of interest" description="Disordered" evidence="2">
    <location>
        <begin position="200"/>
        <end position="222"/>
    </location>
</feature>
<dbReference type="CDD" id="cd01670">
    <property type="entry name" value="Death"/>
    <property type="match status" value="1"/>
</dbReference>
<sequence length="716" mass="82966">MFMYNNTYAVYRKSDRAVAVLTNAQFQGNPPAMLDGSKFGNLLSEVEFVLMYAVAKVDHCNVRGLKFYQNDVILILAECRDTFVGITPRKRVGIFPSNLVHTISKRRKCIFKGMVLKMTTPNNFLEKNYDSSSLHNDSTVYEITKSSKGIFSWMEEEGWEVSLHGLVEKSLITEKLQQDDGNYEVIHEISYGGITLQQKKKMPLPQPGGEEDAFSQGDSSLQGESWFHGNLSRNEAERLLTKDGDFLVRFMSNYPWVYVLSCKTENGYEHFRLRLNNGSYYHTNGGYFRSIRTLIQVHQSEGKPVSKDPSTIIRRAVKRTICENSSLEEDISQGNDNEISKEREEEEEQVNSDEQVFTIQQSCEYNTSFGANFANNHEELLCVSEYQEVPPRTAHMKEFYPDLERLNTKQDSDCQRGKEENFDERYLWEFGEYYVKDHSVKGLVKVFNSYDSKQSHEDHYSDDKNSRGRGVIEEEVPSTEAENDSKDGKHECRSDNDSKSLVLEMKEIRGEVESVKSLMKSFIKMSIYPESIEQDKLSSKSVNHSESVESTDEKTYTDTVVDFDKELHEVDLSPEETYIDTVVDNDKELHVVDLSPEEQEDAQRRIHLKQDLYLYWHMEINDQLRDIVAAYLEPEFFHDVGKKLGVHKNRRTQIELEKTDIVERTYELLGQWHQKQGHMATIGKLIECLEPFDPEDFTTILEELCEELGDNYSWFT</sequence>
<feature type="domain" description="Death" evidence="4">
    <location>
        <begin position="640"/>
        <end position="705"/>
    </location>
</feature>
<organism evidence="5 6">
    <name type="scientific">Holothuria leucospilota</name>
    <name type="common">Black long sea cucumber</name>
    <name type="synonym">Mertensiothuria leucospilota</name>
    <dbReference type="NCBI Taxonomy" id="206669"/>
    <lineage>
        <taxon>Eukaryota</taxon>
        <taxon>Metazoa</taxon>
        <taxon>Echinodermata</taxon>
        <taxon>Eleutherozoa</taxon>
        <taxon>Echinozoa</taxon>
        <taxon>Holothuroidea</taxon>
        <taxon>Aspidochirotacea</taxon>
        <taxon>Aspidochirotida</taxon>
        <taxon>Holothuriidae</taxon>
        <taxon>Holothuria</taxon>
    </lineage>
</organism>
<dbReference type="Gene3D" id="3.30.505.10">
    <property type="entry name" value="SH2 domain"/>
    <property type="match status" value="1"/>
</dbReference>
<dbReference type="PANTHER" id="PTHR14247:SF8">
    <property type="entry name" value="RAS-GEF DOMAIN-CONTAINING PROTEIN"/>
    <property type="match status" value="1"/>
</dbReference>
<dbReference type="Pfam" id="PF00531">
    <property type="entry name" value="Death"/>
    <property type="match status" value="1"/>
</dbReference>
<dbReference type="GO" id="GO:0007165">
    <property type="term" value="P:signal transduction"/>
    <property type="evidence" value="ECO:0007669"/>
    <property type="project" value="InterPro"/>
</dbReference>
<accession>A0A9Q1H1M1</accession>
<feature type="compositionally biased region" description="Basic and acidic residues" evidence="2">
    <location>
        <begin position="483"/>
        <end position="498"/>
    </location>
</feature>
<dbReference type="PROSITE" id="PS50001">
    <property type="entry name" value="SH2"/>
    <property type="match status" value="1"/>
</dbReference>
<evidence type="ECO:0000259" key="3">
    <source>
        <dbReference type="PROSITE" id="PS50001"/>
    </source>
</evidence>
<dbReference type="CDD" id="cd00173">
    <property type="entry name" value="SH2"/>
    <property type="match status" value="1"/>
</dbReference>
<comment type="caution">
    <text evidence="5">The sequence shown here is derived from an EMBL/GenBank/DDBJ whole genome shotgun (WGS) entry which is preliminary data.</text>
</comment>
<dbReference type="InterPro" id="IPR036860">
    <property type="entry name" value="SH2_dom_sf"/>
</dbReference>
<dbReference type="SMART" id="SM00252">
    <property type="entry name" value="SH2"/>
    <property type="match status" value="1"/>
</dbReference>
<feature type="domain" description="SH2" evidence="3">
    <location>
        <begin position="226"/>
        <end position="317"/>
    </location>
</feature>
<dbReference type="SUPFAM" id="SSF47986">
    <property type="entry name" value="DEATH domain"/>
    <property type="match status" value="1"/>
</dbReference>
<dbReference type="PANTHER" id="PTHR14247">
    <property type="entry name" value="BREAST CANCER ANTI-ESTROGEN RESISTANCE PROTEIN 3 HOMOLOG-LIKE PROTEIN"/>
    <property type="match status" value="1"/>
</dbReference>
<gene>
    <name evidence="5" type="ORF">HOLleu_29335</name>
</gene>
<dbReference type="EMBL" id="JAIZAY010000014">
    <property type="protein sequence ID" value="KAJ8029833.1"/>
    <property type="molecule type" value="Genomic_DNA"/>
</dbReference>
<dbReference type="InterPro" id="IPR000980">
    <property type="entry name" value="SH2"/>
</dbReference>
<dbReference type="SUPFAM" id="SSF50044">
    <property type="entry name" value="SH3-domain"/>
    <property type="match status" value="1"/>
</dbReference>
<name>A0A9Q1H1M1_HOLLE</name>
<feature type="region of interest" description="Disordered" evidence="2">
    <location>
        <begin position="454"/>
        <end position="498"/>
    </location>
</feature>
<dbReference type="PROSITE" id="PS50017">
    <property type="entry name" value="DEATH_DOMAIN"/>
    <property type="match status" value="1"/>
</dbReference>
<reference evidence="5" key="1">
    <citation type="submission" date="2021-10" db="EMBL/GenBank/DDBJ databases">
        <title>Tropical sea cucumber genome reveals ecological adaptation and Cuvierian tubules defense mechanism.</title>
        <authorList>
            <person name="Chen T."/>
        </authorList>
    </citation>
    <scope>NUCLEOTIDE SEQUENCE</scope>
    <source>
        <strain evidence="5">Nanhai2018</strain>
        <tissue evidence="5">Muscle</tissue>
    </source>
</reference>
<dbReference type="AlphaFoldDB" id="A0A9Q1H1M1"/>